<dbReference type="GO" id="GO:0046872">
    <property type="term" value="F:metal ion binding"/>
    <property type="evidence" value="ECO:0007669"/>
    <property type="project" value="UniProtKB-KW"/>
</dbReference>
<feature type="binding site" evidence="10">
    <location>
        <position position="377"/>
    </location>
    <ligand>
        <name>Zn(2+)</name>
        <dbReference type="ChEBI" id="CHEBI:29105"/>
        <note>catalytic</note>
    </ligand>
</feature>
<feature type="chain" id="PRO_5024321404" evidence="11">
    <location>
        <begin position="25"/>
        <end position="1436"/>
    </location>
</feature>
<evidence type="ECO:0000256" key="2">
    <source>
        <dbReference type="ARBA" id="ARBA00022525"/>
    </source>
</evidence>
<dbReference type="STRING" id="70415.A0A5S6QY43"/>
<dbReference type="InterPro" id="IPR024079">
    <property type="entry name" value="MetalloPept_cat_dom_sf"/>
</dbReference>
<dbReference type="InterPro" id="IPR036383">
    <property type="entry name" value="TSP1_rpt_sf"/>
</dbReference>
<keyword evidence="3" id="KW-0645">Protease</keyword>
<keyword evidence="7" id="KW-0482">Metalloprotease</keyword>
<keyword evidence="6 10" id="KW-0862">Zinc</keyword>
<evidence type="ECO:0000256" key="7">
    <source>
        <dbReference type="ARBA" id="ARBA00023049"/>
    </source>
</evidence>
<accession>A0A5S6QY43</accession>
<dbReference type="SUPFAM" id="SSF55486">
    <property type="entry name" value="Metalloproteases ('zincins'), catalytic domain"/>
    <property type="match status" value="1"/>
</dbReference>
<dbReference type="Pfam" id="PF25379">
    <property type="entry name" value="Adt-1"/>
    <property type="match status" value="1"/>
</dbReference>
<evidence type="ECO:0000256" key="8">
    <source>
        <dbReference type="ARBA" id="ARBA00023157"/>
    </source>
</evidence>
<evidence type="ECO:0000256" key="11">
    <source>
        <dbReference type="SAM" id="SignalP"/>
    </source>
</evidence>
<keyword evidence="9" id="KW-0325">Glycoprotein</keyword>
<feature type="active site" evidence="10">
    <location>
        <position position="378"/>
    </location>
</feature>
<dbReference type="WBParaSite" id="TMUE_3000012024.1">
    <property type="protein sequence ID" value="TMUE_3000012024.1"/>
    <property type="gene ID" value="WBGene00289529"/>
</dbReference>
<evidence type="ECO:0000256" key="6">
    <source>
        <dbReference type="ARBA" id="ARBA00022833"/>
    </source>
</evidence>
<keyword evidence="2" id="KW-0964">Secreted</keyword>
<dbReference type="Pfam" id="PF17771">
    <property type="entry name" value="ADAMTS_CR_2"/>
    <property type="match status" value="1"/>
</dbReference>
<dbReference type="InterPro" id="IPR001590">
    <property type="entry name" value="Peptidase_M12B"/>
</dbReference>
<organism evidence="13 14">
    <name type="scientific">Trichuris muris</name>
    <name type="common">Mouse whipworm</name>
    <dbReference type="NCBI Taxonomy" id="70415"/>
    <lineage>
        <taxon>Eukaryota</taxon>
        <taxon>Metazoa</taxon>
        <taxon>Ecdysozoa</taxon>
        <taxon>Nematoda</taxon>
        <taxon>Enoplea</taxon>
        <taxon>Dorylaimia</taxon>
        <taxon>Trichinellida</taxon>
        <taxon>Trichuridae</taxon>
        <taxon>Trichuris</taxon>
    </lineage>
</organism>
<dbReference type="GO" id="GO:0031012">
    <property type="term" value="C:extracellular matrix"/>
    <property type="evidence" value="ECO:0007669"/>
    <property type="project" value="TreeGrafter"/>
</dbReference>
<dbReference type="PANTHER" id="PTHR13723:SF315">
    <property type="entry name" value="NO LONG NERVE CORD, ISOFORM C"/>
    <property type="match status" value="1"/>
</dbReference>
<dbReference type="PANTHER" id="PTHR13723">
    <property type="entry name" value="ADAMTS A DISINTEGRIN AND METALLOPROTEASE WITH THROMBOSPONDIN MOTIFS PROTEASE"/>
    <property type="match status" value="1"/>
</dbReference>
<dbReference type="Gene3D" id="2.20.100.10">
    <property type="entry name" value="Thrombospondin type-1 (TSP1) repeat"/>
    <property type="match status" value="14"/>
</dbReference>
<reference evidence="14" key="1">
    <citation type="submission" date="2019-12" db="UniProtKB">
        <authorList>
            <consortium name="WormBaseParasite"/>
        </authorList>
    </citation>
    <scope>IDENTIFICATION</scope>
</reference>
<dbReference type="InterPro" id="IPR057401">
    <property type="entry name" value="Adt-1/2-like_dom"/>
</dbReference>
<keyword evidence="5" id="KW-0378">Hydrolase</keyword>
<evidence type="ECO:0000256" key="5">
    <source>
        <dbReference type="ARBA" id="ARBA00022801"/>
    </source>
</evidence>
<dbReference type="Proteomes" id="UP000046395">
    <property type="component" value="Unassembled WGS sequence"/>
</dbReference>
<keyword evidence="11" id="KW-0732">Signal</keyword>
<evidence type="ECO:0000256" key="10">
    <source>
        <dbReference type="PROSITE-ProRule" id="PRU00276"/>
    </source>
</evidence>
<evidence type="ECO:0000259" key="12">
    <source>
        <dbReference type="PROSITE" id="PS50215"/>
    </source>
</evidence>
<feature type="signal peptide" evidence="11">
    <location>
        <begin position="1"/>
        <end position="24"/>
    </location>
</feature>
<name>A0A5S6QY43_TRIMR</name>
<dbReference type="Pfam" id="PF00090">
    <property type="entry name" value="TSP_1"/>
    <property type="match status" value="13"/>
</dbReference>
<sequence length="1436" mass="159945">MSRCPSKFFPSWCIVIALLSSANTLQLHSIFSAFLESDFAGFENAYVDELDFDAKSFFDSGFTFHFRAFNETFKLRVWPEADLLVNEAAAITRDSHSPNGTFRRLPLRPCHYRGRVLSHKNANVALSVCSSLRGIIALDDHFLIIYPRYEHSAGFPFVDSGKKEGHLIYKRSVPSKSTFDEASLQHLEETVFHEMQPEVFCDVESSPGVLPLPFQGDYVGQNLPDLLTLELAVFTDNKLWQMFKSLYASKAEEELQDYAMSMINNVNLLFQQPTIRPKLKIKVVHFEMWKESPEALRSNVHKYGEAQLFLDAFCRFQSKMSDSGSRWDHATLLTGYDIYHSTTSVAGVAPVARMCDPQFSCSLIEGNHLGRSFVMAHEMGHNLGMLHDGIQNQCSQTCCLMSSVNGAGRTAWSPCSTRELQSFLLAISRPESSIRNCLSSAEKEPEPTVPEKKLSLPGQRYTADEQCEFFWGKGYRHEIPGGKSRADICYVLWCSNGGTTISSAHPALEGTWCGGSQWCKNGKCVQWPLDQVPVAIDGQWSAWSLPRHSHCSDCVVKGALRLRKEVRSCTSPSPNNGGEDCPGSAVRGLICPGESDCDNMSKKQFADRICLSIRDDPAKPDEELTGKSFQHTTSPCKIWCYLKNNMLIRSKGRYPDGTPCGHRRYCVAGACLHRMCGGEAIVSVQSECPDNVKDGDHSDKWSSWSQWSACSATCGAGYRSRLRTCLSQSCAQSAKEEATCQGEKCPHFWSDWSAWSSCSLTCGGGLRLRSRQCPVEGICSGKPIEFEQCATDKCSEAWGSWSSWSDCSATCGVGYKKRSRECNGSSPSDCDGMSEELVICENEQCQRSWSQWSSCSGHCGGGKGTRSRQIQCPLDSTDCADSNLTEVESCENNAPCGEWSPWQEWSACSSTCGHGTQRRSRVCLSRGSEETDPNLKCLGESTEVRSCNETDCNEARDSWSAWTSCSVSCGEGFRSRRKQCGSQTNCAEYIEKVSCNVGDCEFPSLIGAWRPWSDCSASCGTGQRRRSRNCLANDKNQCLPEELVETENCRGMACLSEPTWTEWSQWTTCSMNCGGGRQSRRRSCIRNSLSKSDCSGFSVEEQSCNTFSCSAIENDNIRKRRLMLPTWSIWSSWSRCSCHTGSHIRARMCIVNDVQTAGFCLGPSIEEASCKADDCDPVDGGWTLWSEWTACTGACNGQKMRFRLCSDPLPANRGNHCTGEAVAVESCPSVCSAGEMKSSGFWSNWSEWTQCYGTVCGRRKRQRTRRCESIQDGPYHCDGNDFDLVVCPEDEQCHNSPSGVWSVWTAWSDCRGPCDNTSKRRQRFCQMPTPSVRVSYGHSRCSGEAMQSEPCHLPVCQQRLAEWSLWSSWSACSSICNDGFQARFRRCQTDNGDTSASCLGMSKETRSCSHASQQTWCTSSVRDHELLESEIRKWEI</sequence>
<evidence type="ECO:0000256" key="3">
    <source>
        <dbReference type="ARBA" id="ARBA00022670"/>
    </source>
</evidence>
<keyword evidence="4 10" id="KW-0479">Metal-binding</keyword>
<evidence type="ECO:0000256" key="1">
    <source>
        <dbReference type="ARBA" id="ARBA00004613"/>
    </source>
</evidence>
<dbReference type="GO" id="GO:0006508">
    <property type="term" value="P:proteolysis"/>
    <property type="evidence" value="ECO:0007669"/>
    <property type="project" value="UniProtKB-KW"/>
</dbReference>
<feature type="domain" description="Peptidase M12B" evidence="12">
    <location>
        <begin position="227"/>
        <end position="424"/>
    </location>
</feature>
<dbReference type="SMART" id="SM00209">
    <property type="entry name" value="TSP1"/>
    <property type="match status" value="14"/>
</dbReference>
<dbReference type="GO" id="GO:0005576">
    <property type="term" value="C:extracellular region"/>
    <property type="evidence" value="ECO:0007669"/>
    <property type="project" value="UniProtKB-SubCell"/>
</dbReference>
<dbReference type="Gene3D" id="3.40.390.10">
    <property type="entry name" value="Collagenase (Catalytic Domain)"/>
    <property type="match status" value="1"/>
</dbReference>
<dbReference type="Gene3D" id="3.40.1620.60">
    <property type="match status" value="2"/>
</dbReference>
<keyword evidence="8 10" id="KW-1015">Disulfide bond</keyword>
<dbReference type="GO" id="GO:0004222">
    <property type="term" value="F:metalloendopeptidase activity"/>
    <property type="evidence" value="ECO:0007669"/>
    <property type="project" value="InterPro"/>
</dbReference>
<comment type="subcellular location">
    <subcellularLocation>
        <location evidence="1">Secreted</location>
    </subcellularLocation>
</comment>
<feature type="disulfide bond" evidence="10">
    <location>
        <begin position="394"/>
        <end position="399"/>
    </location>
</feature>
<keyword evidence="13" id="KW-1185">Reference proteome</keyword>
<comment type="caution">
    <text evidence="10">Lacks conserved residue(s) required for the propagation of feature annotation.</text>
</comment>
<dbReference type="InterPro" id="IPR050439">
    <property type="entry name" value="ADAMTS_ADAMTS-like"/>
</dbReference>
<dbReference type="PROSITE" id="PS50215">
    <property type="entry name" value="ADAM_MEPRO"/>
    <property type="match status" value="1"/>
</dbReference>
<evidence type="ECO:0000313" key="13">
    <source>
        <dbReference type="Proteomes" id="UP000046395"/>
    </source>
</evidence>
<dbReference type="SUPFAM" id="SSF82895">
    <property type="entry name" value="TSP-1 type 1 repeat"/>
    <property type="match status" value="13"/>
</dbReference>
<proteinExistence type="predicted"/>
<feature type="binding site" evidence="10">
    <location>
        <position position="387"/>
    </location>
    <ligand>
        <name>Zn(2+)</name>
        <dbReference type="ChEBI" id="CHEBI:29105"/>
        <note>catalytic</note>
    </ligand>
</feature>
<evidence type="ECO:0000256" key="9">
    <source>
        <dbReference type="ARBA" id="ARBA00023180"/>
    </source>
</evidence>
<dbReference type="PROSITE" id="PS50092">
    <property type="entry name" value="TSP1"/>
    <property type="match status" value="13"/>
</dbReference>
<dbReference type="InterPro" id="IPR000884">
    <property type="entry name" value="TSP1_rpt"/>
</dbReference>
<evidence type="ECO:0000256" key="4">
    <source>
        <dbReference type="ARBA" id="ARBA00022723"/>
    </source>
</evidence>
<dbReference type="InterPro" id="IPR041645">
    <property type="entry name" value="ADAMTS_CR_2"/>
</dbReference>
<protein>
    <submittedName>
        <fullName evidence="14">Peptidase M12B domain-containing protein</fullName>
    </submittedName>
</protein>
<feature type="binding site" evidence="10">
    <location>
        <position position="381"/>
    </location>
    <ligand>
        <name>Zn(2+)</name>
        <dbReference type="ChEBI" id="CHEBI:29105"/>
        <note>catalytic</note>
    </ligand>
</feature>
<dbReference type="GO" id="GO:0030198">
    <property type="term" value="P:extracellular matrix organization"/>
    <property type="evidence" value="ECO:0007669"/>
    <property type="project" value="TreeGrafter"/>
</dbReference>
<evidence type="ECO:0000313" key="14">
    <source>
        <dbReference type="WBParaSite" id="TMUE_3000012024.1"/>
    </source>
</evidence>
<dbReference type="Pfam" id="PF01421">
    <property type="entry name" value="Reprolysin"/>
    <property type="match status" value="1"/>
</dbReference>